<dbReference type="GO" id="GO:0018104">
    <property type="term" value="P:peptidoglycan-protein cross-linking"/>
    <property type="evidence" value="ECO:0007669"/>
    <property type="project" value="TreeGrafter"/>
</dbReference>
<keyword evidence="5 6" id="KW-0961">Cell wall biogenesis/degradation</keyword>
<dbReference type="PANTHER" id="PTHR30582:SF2">
    <property type="entry name" value="L,D-TRANSPEPTIDASE YCIB-RELATED"/>
    <property type="match status" value="1"/>
</dbReference>
<dbReference type="EMBL" id="CADCTC010000001">
    <property type="protein sequence ID" value="CAA9209584.1"/>
    <property type="molecule type" value="Genomic_DNA"/>
</dbReference>
<dbReference type="GO" id="GO:0016740">
    <property type="term" value="F:transferase activity"/>
    <property type="evidence" value="ECO:0007669"/>
    <property type="project" value="UniProtKB-KW"/>
</dbReference>
<sequence length="436" mass="47022">MRRLPVTTSLALAALRQPRRRVLASAASTGLLLPFAGRMPAALAQTTGTPSVATAATVADAVPDWPIPEGHFYTQTAPETAPKDTGFTVDNAGGIGLWRDYRTLGGPAQLGYPVSSRFDTGGETYQATQAALLSWNAAAGRVEIHPVFRTLAEIDLDGLLEARGIPPTDPELIEDPALPDETRLSWLTNPYLAIAYRGAAEGDGQRRYGLPMSRPLRYGPYLAQRFDNAVLQLWLDDVSGISAGTVTLAQVGELLREVELIPEHALQPHAAPAPRPAPIPPTAIVPAVAGAAPASQVNGKHLVVSLSRQWFFAYEDGRLEYNGPVTTGRPELLTPVGRFTIMSRSSPFTFVSPWGRGSPFWYETATSSYAMQITSNGIFLHDAPWRPYNGPGTNVPHTDPDGVWRTGSHGCINMRLGDAAWTFRWAPVGTRVDVIS</sequence>
<evidence type="ECO:0000256" key="1">
    <source>
        <dbReference type="ARBA" id="ARBA00004752"/>
    </source>
</evidence>
<keyword evidence="2" id="KW-0808">Transferase</keyword>
<feature type="domain" description="L,D-TPase catalytic" evidence="7">
    <location>
        <begin position="300"/>
        <end position="435"/>
    </location>
</feature>
<dbReference type="GO" id="GO:0005576">
    <property type="term" value="C:extracellular region"/>
    <property type="evidence" value="ECO:0007669"/>
    <property type="project" value="TreeGrafter"/>
</dbReference>
<feature type="active site" description="Nucleophile" evidence="6">
    <location>
        <position position="411"/>
    </location>
</feature>
<evidence type="ECO:0000256" key="6">
    <source>
        <dbReference type="PROSITE-ProRule" id="PRU01373"/>
    </source>
</evidence>
<dbReference type="AlphaFoldDB" id="A0A6J4GYS2"/>
<dbReference type="Pfam" id="PF03734">
    <property type="entry name" value="YkuD"/>
    <property type="match status" value="1"/>
</dbReference>
<dbReference type="PROSITE" id="PS52029">
    <property type="entry name" value="LD_TPASE"/>
    <property type="match status" value="1"/>
</dbReference>
<dbReference type="InterPro" id="IPR006311">
    <property type="entry name" value="TAT_signal"/>
</dbReference>
<proteinExistence type="predicted"/>
<gene>
    <name evidence="8" type="ORF">AVDCRST_MAG77-1955</name>
</gene>
<evidence type="ECO:0000259" key="7">
    <source>
        <dbReference type="PROSITE" id="PS52029"/>
    </source>
</evidence>
<evidence type="ECO:0000256" key="4">
    <source>
        <dbReference type="ARBA" id="ARBA00022984"/>
    </source>
</evidence>
<feature type="active site" description="Proton donor/acceptor" evidence="6">
    <location>
        <position position="381"/>
    </location>
</feature>
<dbReference type="CDD" id="cd16913">
    <property type="entry name" value="YkuD_like"/>
    <property type="match status" value="1"/>
</dbReference>
<evidence type="ECO:0000256" key="3">
    <source>
        <dbReference type="ARBA" id="ARBA00022960"/>
    </source>
</evidence>
<evidence type="ECO:0000256" key="5">
    <source>
        <dbReference type="ARBA" id="ARBA00023316"/>
    </source>
</evidence>
<dbReference type="GO" id="GO:0008360">
    <property type="term" value="P:regulation of cell shape"/>
    <property type="evidence" value="ECO:0007669"/>
    <property type="project" value="UniProtKB-UniRule"/>
</dbReference>
<name>A0A6J4GYS2_9CHLR</name>
<comment type="pathway">
    <text evidence="1 6">Cell wall biogenesis; peptidoglycan biosynthesis.</text>
</comment>
<dbReference type="InterPro" id="IPR050979">
    <property type="entry name" value="LD-transpeptidase"/>
</dbReference>
<accession>A0A6J4GYS2</accession>
<dbReference type="GO" id="GO:0071972">
    <property type="term" value="F:peptidoglycan L,D-transpeptidase activity"/>
    <property type="evidence" value="ECO:0007669"/>
    <property type="project" value="TreeGrafter"/>
</dbReference>
<evidence type="ECO:0000256" key="2">
    <source>
        <dbReference type="ARBA" id="ARBA00022679"/>
    </source>
</evidence>
<reference evidence="8" key="1">
    <citation type="submission" date="2020-02" db="EMBL/GenBank/DDBJ databases">
        <authorList>
            <person name="Meier V. D."/>
        </authorList>
    </citation>
    <scope>NUCLEOTIDE SEQUENCE</scope>
    <source>
        <strain evidence="8">AVDCRST_MAG77</strain>
    </source>
</reference>
<organism evidence="8">
    <name type="scientific">uncultured Chloroflexota bacterium</name>
    <dbReference type="NCBI Taxonomy" id="166587"/>
    <lineage>
        <taxon>Bacteria</taxon>
        <taxon>Bacillati</taxon>
        <taxon>Chloroflexota</taxon>
        <taxon>environmental samples</taxon>
    </lineage>
</organism>
<dbReference type="PROSITE" id="PS51318">
    <property type="entry name" value="TAT"/>
    <property type="match status" value="1"/>
</dbReference>
<dbReference type="InterPro" id="IPR038063">
    <property type="entry name" value="Transpep_catalytic_dom"/>
</dbReference>
<keyword evidence="3 6" id="KW-0133">Cell shape</keyword>
<protein>
    <recommendedName>
        <fullName evidence="7">L,D-TPase catalytic domain-containing protein</fullName>
    </recommendedName>
</protein>
<dbReference type="Gene3D" id="2.40.440.10">
    <property type="entry name" value="L,D-transpeptidase catalytic domain-like"/>
    <property type="match status" value="1"/>
</dbReference>
<evidence type="ECO:0000313" key="8">
    <source>
        <dbReference type="EMBL" id="CAA9209584.1"/>
    </source>
</evidence>
<keyword evidence="4 6" id="KW-0573">Peptidoglycan synthesis</keyword>
<dbReference type="InterPro" id="IPR005490">
    <property type="entry name" value="LD_TPept_cat_dom"/>
</dbReference>
<dbReference type="PANTHER" id="PTHR30582">
    <property type="entry name" value="L,D-TRANSPEPTIDASE"/>
    <property type="match status" value="1"/>
</dbReference>
<dbReference type="SUPFAM" id="SSF141523">
    <property type="entry name" value="L,D-transpeptidase catalytic domain-like"/>
    <property type="match status" value="1"/>
</dbReference>
<dbReference type="GO" id="GO:0071555">
    <property type="term" value="P:cell wall organization"/>
    <property type="evidence" value="ECO:0007669"/>
    <property type="project" value="UniProtKB-UniRule"/>
</dbReference>
<dbReference type="UniPathway" id="UPA00219"/>